<sequence>MIQLIKVANLPRSTYYFIKKQWDQPDPDRKWKRRITLIFRRHSGRYGYRRITDVLQAKGYDINKKKVLRIMKALGLQCLVRKKKYRSYEGEVGKAAPNTLDRKFMASKPNQKWVTDVTEFKIAGQKLYLSAMLDLFNREIITYTLHTKPSFDLVETMLLQGVERLREGDDLLLHSDQGWHYRMPKYRRILKDHHITQSMSRKGNCYDNAVMENFFGIMKSEFLYRETFRNLKEFNRKLEEYMDYYNHLRIKSTLGKKSPVEYRLYTQRMNQKVGVQ</sequence>
<dbReference type="InterPro" id="IPR012337">
    <property type="entry name" value="RNaseH-like_sf"/>
</dbReference>
<dbReference type="Gene3D" id="3.30.420.10">
    <property type="entry name" value="Ribonuclease H-like superfamily/Ribonuclease H"/>
    <property type="match status" value="1"/>
</dbReference>
<name>A0A0M0G292_9BACI</name>
<dbReference type="InterPro" id="IPR025948">
    <property type="entry name" value="HTH-like_dom"/>
</dbReference>
<dbReference type="SUPFAM" id="SSF53098">
    <property type="entry name" value="Ribonuclease H-like"/>
    <property type="match status" value="1"/>
</dbReference>
<proteinExistence type="predicted"/>
<organism evidence="3 4">
    <name type="scientific">Rossellomorea marisflavi</name>
    <dbReference type="NCBI Taxonomy" id="189381"/>
    <lineage>
        <taxon>Bacteria</taxon>
        <taxon>Bacillati</taxon>
        <taxon>Bacillota</taxon>
        <taxon>Bacilli</taxon>
        <taxon>Bacillales</taxon>
        <taxon>Bacillaceae</taxon>
        <taxon>Rossellomorea</taxon>
    </lineage>
</organism>
<reference evidence="4" key="1">
    <citation type="submission" date="2015-07" db="EMBL/GenBank/DDBJ databases">
        <title>Fjat-14235 jcm11544.</title>
        <authorList>
            <person name="Liu B."/>
            <person name="Wang J."/>
            <person name="Zhu Y."/>
            <person name="Liu G."/>
            <person name="Chen Q."/>
            <person name="Chen Z."/>
            <person name="Lan J."/>
            <person name="Che J."/>
            <person name="Ge C."/>
            <person name="Shi H."/>
            <person name="Pan Z."/>
            <person name="Liu X."/>
        </authorList>
    </citation>
    <scope>NUCLEOTIDE SEQUENCE [LARGE SCALE GENOMIC DNA]</scope>
    <source>
        <strain evidence="4">JCM 11544</strain>
    </source>
</reference>
<dbReference type="PROSITE" id="PS50994">
    <property type="entry name" value="INTEGRASE"/>
    <property type="match status" value="1"/>
</dbReference>
<keyword evidence="4" id="KW-1185">Reference proteome</keyword>
<evidence type="ECO:0000313" key="3">
    <source>
        <dbReference type="EMBL" id="KON83717.1"/>
    </source>
</evidence>
<dbReference type="NCBIfam" id="NF033516">
    <property type="entry name" value="transpos_IS3"/>
    <property type="match status" value="1"/>
</dbReference>
<protein>
    <recommendedName>
        <fullName evidence="2">Integrase catalytic domain-containing protein</fullName>
    </recommendedName>
</protein>
<dbReference type="Pfam" id="PF00665">
    <property type="entry name" value="rve"/>
    <property type="match status" value="1"/>
</dbReference>
<dbReference type="Pfam" id="PF13276">
    <property type="entry name" value="HTH_21"/>
    <property type="match status" value="1"/>
</dbReference>
<evidence type="ECO:0000256" key="1">
    <source>
        <dbReference type="ARBA" id="ARBA00002286"/>
    </source>
</evidence>
<dbReference type="PATRIC" id="fig|189381.12.peg.4239"/>
<dbReference type="InterPro" id="IPR036397">
    <property type="entry name" value="RNaseH_sf"/>
</dbReference>
<gene>
    <name evidence="3" type="ORF">AF331_16235</name>
</gene>
<comment type="caution">
    <text evidence="3">The sequence shown here is derived from an EMBL/GenBank/DDBJ whole genome shotgun (WGS) entry which is preliminary data.</text>
</comment>
<dbReference type="InterPro" id="IPR050900">
    <property type="entry name" value="Transposase_IS3/IS150/IS904"/>
</dbReference>
<dbReference type="Proteomes" id="UP000037405">
    <property type="component" value="Unassembled WGS sequence"/>
</dbReference>
<comment type="function">
    <text evidence="1">Involved in the transposition of the insertion sequence.</text>
</comment>
<evidence type="ECO:0000259" key="2">
    <source>
        <dbReference type="PROSITE" id="PS50994"/>
    </source>
</evidence>
<feature type="domain" description="Integrase catalytic" evidence="2">
    <location>
        <begin position="105"/>
        <end position="267"/>
    </location>
</feature>
<dbReference type="InterPro" id="IPR048020">
    <property type="entry name" value="Transpos_IS3"/>
</dbReference>
<dbReference type="PANTHER" id="PTHR46889:SF4">
    <property type="entry name" value="TRANSPOSASE INSO FOR INSERTION SEQUENCE ELEMENT IS911B-RELATED"/>
    <property type="match status" value="1"/>
</dbReference>
<dbReference type="GO" id="GO:0003676">
    <property type="term" value="F:nucleic acid binding"/>
    <property type="evidence" value="ECO:0007669"/>
    <property type="project" value="InterPro"/>
</dbReference>
<dbReference type="GO" id="GO:0015074">
    <property type="term" value="P:DNA integration"/>
    <property type="evidence" value="ECO:0007669"/>
    <property type="project" value="InterPro"/>
</dbReference>
<dbReference type="InterPro" id="IPR001584">
    <property type="entry name" value="Integrase_cat-core"/>
</dbReference>
<dbReference type="AlphaFoldDB" id="A0A0M0G292"/>
<dbReference type="PANTHER" id="PTHR46889">
    <property type="entry name" value="TRANSPOSASE INSF FOR INSERTION SEQUENCE IS3B-RELATED"/>
    <property type="match status" value="1"/>
</dbReference>
<dbReference type="EMBL" id="LGUE01000005">
    <property type="protein sequence ID" value="KON83717.1"/>
    <property type="molecule type" value="Genomic_DNA"/>
</dbReference>
<evidence type="ECO:0000313" key="4">
    <source>
        <dbReference type="Proteomes" id="UP000037405"/>
    </source>
</evidence>
<dbReference type="Pfam" id="PF13333">
    <property type="entry name" value="rve_2"/>
    <property type="match status" value="1"/>
</dbReference>
<accession>A0A0M0G292</accession>